<dbReference type="Pfam" id="PF00149">
    <property type="entry name" value="Metallophos"/>
    <property type="match status" value="1"/>
</dbReference>
<comment type="caution">
    <text evidence="2">The sequence shown here is derived from an EMBL/GenBank/DDBJ whole genome shotgun (WGS) entry which is preliminary data.</text>
</comment>
<dbReference type="PROSITE" id="PS51318">
    <property type="entry name" value="TAT"/>
    <property type="match status" value="1"/>
</dbReference>
<reference evidence="2 3" key="1">
    <citation type="submission" date="2018-08" db="EMBL/GenBank/DDBJ databases">
        <title>Paraburkholderia sp. DHOM06 isolated from forest soil.</title>
        <authorList>
            <person name="Gao Z.-H."/>
            <person name="Qiu L.-H."/>
        </authorList>
    </citation>
    <scope>NUCLEOTIDE SEQUENCE [LARGE SCALE GENOMIC DNA]</scope>
    <source>
        <strain evidence="2 3">DHOM06</strain>
    </source>
</reference>
<protein>
    <submittedName>
        <fullName evidence="2">Metallophosphoesterase</fullName>
    </submittedName>
</protein>
<dbReference type="InterPro" id="IPR051918">
    <property type="entry name" value="STPP_CPPED1"/>
</dbReference>
<dbReference type="PANTHER" id="PTHR43143">
    <property type="entry name" value="METALLOPHOSPHOESTERASE, CALCINEURIN SUPERFAMILY"/>
    <property type="match status" value="1"/>
</dbReference>
<dbReference type="EMBL" id="QRGA01000016">
    <property type="protein sequence ID" value="RDU96009.1"/>
    <property type="molecule type" value="Genomic_DNA"/>
</dbReference>
<evidence type="ECO:0000259" key="1">
    <source>
        <dbReference type="Pfam" id="PF00149"/>
    </source>
</evidence>
<dbReference type="AlphaFoldDB" id="A0A3D8JSA8"/>
<dbReference type="Proteomes" id="UP000256838">
    <property type="component" value="Unassembled WGS sequence"/>
</dbReference>
<dbReference type="SUPFAM" id="SSF56300">
    <property type="entry name" value="Metallo-dependent phosphatases"/>
    <property type="match status" value="1"/>
</dbReference>
<feature type="domain" description="Calcineurin-like phosphoesterase" evidence="1">
    <location>
        <begin position="64"/>
        <end position="256"/>
    </location>
</feature>
<dbReference type="Gene3D" id="3.60.21.10">
    <property type="match status" value="1"/>
</dbReference>
<dbReference type="InterPro" id="IPR004843">
    <property type="entry name" value="Calcineurin-like_PHP"/>
</dbReference>
<evidence type="ECO:0000313" key="2">
    <source>
        <dbReference type="EMBL" id="RDU96009.1"/>
    </source>
</evidence>
<proteinExistence type="predicted"/>
<dbReference type="OrthoDB" id="9780884at2"/>
<accession>A0A3D8JSA8</accession>
<keyword evidence="3" id="KW-1185">Reference proteome</keyword>
<gene>
    <name evidence="2" type="ORF">DWV00_25505</name>
</gene>
<sequence length="323" mass="35146">MDHDDHPDDRAATNRRRFLKCMAWAGAGTLWTMHGGVLQARTLGGDADADTQAAADALKDATFSFVQISDSHIGFTKAPNPDVTGTLKAALARIDAQPVQPDFIVHTGDLTHLSRPDEFDTVDQLVRGSSTRRAFFVPGEHDVIGDNGRAFFERFGEKQTEGGWYSFDHRGVHFVALINVLNLQGGGLGWLGPDQLAWLKQDLAARTSETPIVVFAHMPMWSLYPQWGWGTDDAGEALAMLRRFGSVTVLNGHIHQIQQKVEGHVTFYTARSTAYPQPAPGVGPGPGPLKDVPPGQLAAYLGVREVRHVHAGRTLALTDEALS</sequence>
<evidence type="ECO:0000313" key="3">
    <source>
        <dbReference type="Proteomes" id="UP000256838"/>
    </source>
</evidence>
<dbReference type="InterPro" id="IPR006311">
    <property type="entry name" value="TAT_signal"/>
</dbReference>
<dbReference type="PANTHER" id="PTHR43143:SF6">
    <property type="entry name" value="BLL3016 PROTEIN"/>
    <property type="match status" value="1"/>
</dbReference>
<dbReference type="RefSeq" id="WP_115536392.1">
    <property type="nucleotide sequence ID" value="NZ_QRGA01000016.1"/>
</dbReference>
<name>A0A3D8JSA8_9BURK</name>
<organism evidence="2 3">
    <name type="scientific">Trinickia dinghuensis</name>
    <dbReference type="NCBI Taxonomy" id="2291023"/>
    <lineage>
        <taxon>Bacteria</taxon>
        <taxon>Pseudomonadati</taxon>
        <taxon>Pseudomonadota</taxon>
        <taxon>Betaproteobacteria</taxon>
        <taxon>Burkholderiales</taxon>
        <taxon>Burkholderiaceae</taxon>
        <taxon>Trinickia</taxon>
    </lineage>
</organism>
<dbReference type="GO" id="GO:0016787">
    <property type="term" value="F:hydrolase activity"/>
    <property type="evidence" value="ECO:0007669"/>
    <property type="project" value="InterPro"/>
</dbReference>
<dbReference type="InterPro" id="IPR029052">
    <property type="entry name" value="Metallo-depent_PP-like"/>
</dbReference>